<reference evidence="2 3" key="1">
    <citation type="submission" date="2019-03" db="EMBL/GenBank/DDBJ databases">
        <title>First draft genome of Liparis tanakae, snailfish: a comprehensive survey of snailfish specific genes.</title>
        <authorList>
            <person name="Kim W."/>
            <person name="Song I."/>
            <person name="Jeong J.-H."/>
            <person name="Kim D."/>
            <person name="Kim S."/>
            <person name="Ryu S."/>
            <person name="Song J.Y."/>
            <person name="Lee S.K."/>
        </authorList>
    </citation>
    <scope>NUCLEOTIDE SEQUENCE [LARGE SCALE GENOMIC DNA]</scope>
    <source>
        <tissue evidence="2">Muscle</tissue>
    </source>
</reference>
<protein>
    <submittedName>
        <fullName evidence="2">Uncharacterized protein</fullName>
    </submittedName>
</protein>
<evidence type="ECO:0000313" key="3">
    <source>
        <dbReference type="Proteomes" id="UP000314294"/>
    </source>
</evidence>
<evidence type="ECO:0000256" key="1">
    <source>
        <dbReference type="SAM" id="MobiDB-lite"/>
    </source>
</evidence>
<sequence>MSLSSWDSANGPGPEGAEEPGPPTGRGLGSPLSPYVVAAKREPFTSHYWSLVAPRWHFKPPGQRTHNNVLPHTGDHTVTAGGESAWQQHASGTKTHLPFGSSRRSELKVRRRYSRRVEVGAKWTYATSRRVGNKVS</sequence>
<dbReference type="EMBL" id="SRLO01002791">
    <property type="protein sequence ID" value="TNN32293.1"/>
    <property type="molecule type" value="Genomic_DNA"/>
</dbReference>
<dbReference type="Proteomes" id="UP000314294">
    <property type="component" value="Unassembled WGS sequence"/>
</dbReference>
<accession>A0A4Z2EU19</accession>
<name>A0A4Z2EU19_9TELE</name>
<keyword evidence="3" id="KW-1185">Reference proteome</keyword>
<feature type="region of interest" description="Disordered" evidence="1">
    <location>
        <begin position="1"/>
        <end position="33"/>
    </location>
</feature>
<dbReference type="AlphaFoldDB" id="A0A4Z2EU19"/>
<organism evidence="2 3">
    <name type="scientific">Liparis tanakae</name>
    <name type="common">Tanaka's snailfish</name>
    <dbReference type="NCBI Taxonomy" id="230148"/>
    <lineage>
        <taxon>Eukaryota</taxon>
        <taxon>Metazoa</taxon>
        <taxon>Chordata</taxon>
        <taxon>Craniata</taxon>
        <taxon>Vertebrata</taxon>
        <taxon>Euteleostomi</taxon>
        <taxon>Actinopterygii</taxon>
        <taxon>Neopterygii</taxon>
        <taxon>Teleostei</taxon>
        <taxon>Neoteleostei</taxon>
        <taxon>Acanthomorphata</taxon>
        <taxon>Eupercaria</taxon>
        <taxon>Perciformes</taxon>
        <taxon>Cottioidei</taxon>
        <taxon>Cottales</taxon>
        <taxon>Liparidae</taxon>
        <taxon>Liparis</taxon>
    </lineage>
</organism>
<gene>
    <name evidence="2" type="ORF">EYF80_057546</name>
</gene>
<comment type="caution">
    <text evidence="2">The sequence shown here is derived from an EMBL/GenBank/DDBJ whole genome shotgun (WGS) entry which is preliminary data.</text>
</comment>
<proteinExistence type="predicted"/>
<evidence type="ECO:0000313" key="2">
    <source>
        <dbReference type="EMBL" id="TNN32293.1"/>
    </source>
</evidence>